<sequence length="125" mass="13843">LCSIGPHRKASSGWLFCVCWPPELCHLDYHWPHSWFSGITKRQQANESTRQIWKGEKSMAIEDMKQLKTVNNQGPAQALIDQGWTLLAVCVKQDGSDQYAEYHLGKPAPVGLTGHGALLSGDGKV</sequence>
<feature type="non-terminal residue" evidence="1">
    <location>
        <position position="1"/>
    </location>
</feature>
<dbReference type="Proteomes" id="UP000050420">
    <property type="component" value="Unassembled WGS sequence"/>
</dbReference>
<dbReference type="PATRIC" id="fig|34065.5.peg.5490"/>
<accession>A0A0P9UYI4</accession>
<comment type="caution">
    <text evidence="1">The sequence shown here is derived from an EMBL/GenBank/DDBJ whole genome shotgun (WGS) entry which is preliminary data.</text>
</comment>
<organism evidence="1 2">
    <name type="scientific">Pseudomonas amygdali pv. mori</name>
    <dbReference type="NCBI Taxonomy" id="34065"/>
    <lineage>
        <taxon>Bacteria</taxon>
        <taxon>Pseudomonadati</taxon>
        <taxon>Pseudomonadota</taxon>
        <taxon>Gammaproteobacteria</taxon>
        <taxon>Pseudomonadales</taxon>
        <taxon>Pseudomonadaceae</taxon>
        <taxon>Pseudomonas</taxon>
        <taxon>Pseudomonas amygdali</taxon>
    </lineage>
</organism>
<name>A0A0P9UYI4_PSEA0</name>
<evidence type="ECO:0000313" key="2">
    <source>
        <dbReference type="Proteomes" id="UP000050420"/>
    </source>
</evidence>
<dbReference type="EMBL" id="LJQU01000246">
    <property type="protein sequence ID" value="KPX95234.1"/>
    <property type="molecule type" value="Genomic_DNA"/>
</dbReference>
<evidence type="ECO:0000313" key="1">
    <source>
        <dbReference type="EMBL" id="KPX95234.1"/>
    </source>
</evidence>
<reference evidence="1 2" key="1">
    <citation type="submission" date="2015-09" db="EMBL/GenBank/DDBJ databases">
        <title>Genome announcement of multiple Pseudomonas syringae strains.</title>
        <authorList>
            <person name="Thakur S."/>
            <person name="Wang P.W."/>
            <person name="Gong Y."/>
            <person name="Weir B.S."/>
            <person name="Guttman D.S."/>
        </authorList>
    </citation>
    <scope>NUCLEOTIDE SEQUENCE [LARGE SCALE GENOMIC DNA]</scope>
    <source>
        <strain evidence="1 2">ICMP4331</strain>
    </source>
</reference>
<dbReference type="AlphaFoldDB" id="A0A0P9UYI4"/>
<proteinExistence type="predicted"/>
<protein>
    <submittedName>
        <fullName evidence="1">Uncharacterized protein</fullName>
    </submittedName>
</protein>
<gene>
    <name evidence="1" type="ORF">ALO63_03767</name>
</gene>